<organism evidence="1 2">
    <name type="scientific">Chitinophaga polysaccharea</name>
    <dbReference type="NCBI Taxonomy" id="1293035"/>
    <lineage>
        <taxon>Bacteria</taxon>
        <taxon>Pseudomonadati</taxon>
        <taxon>Bacteroidota</taxon>
        <taxon>Chitinophagia</taxon>
        <taxon>Chitinophagales</taxon>
        <taxon>Chitinophagaceae</taxon>
        <taxon>Chitinophaga</taxon>
    </lineage>
</organism>
<reference evidence="1 2" key="1">
    <citation type="submission" date="2019-06" db="EMBL/GenBank/DDBJ databases">
        <title>Sorghum-associated microbial communities from plants grown in Nebraska, USA.</title>
        <authorList>
            <person name="Schachtman D."/>
        </authorList>
    </citation>
    <scope>NUCLEOTIDE SEQUENCE [LARGE SCALE GENOMIC DNA]</scope>
    <source>
        <strain evidence="1 2">1209</strain>
    </source>
</reference>
<sequence>MNSRKLMIIKACGIPGEDQECDNIKNHAELYNIEVTCVCPKDNSDLERILENGVIYDYIYLSSHGNTDGFSNSSESINFTWYKFGVLLCETGCMGDDCVVMLSCCRGGLNQIAYLLFHICPSLSYVVGPRQNLCPNEMLIGFNLLLFNIEHRRLDPVTACKKIELGTDIRFVCFDRIETEGEMAFIYFKSTFGDEYREEIEEAQTKFQNQQAIPVIHVVPLGPPTVTSAPGPQNQTN</sequence>
<proteinExistence type="predicted"/>
<comment type="caution">
    <text evidence="1">The sequence shown here is derived from an EMBL/GenBank/DDBJ whole genome shotgun (WGS) entry which is preliminary data.</text>
</comment>
<gene>
    <name evidence="1" type="ORF">FHW36_101607</name>
</gene>
<dbReference type="AlphaFoldDB" id="A0A561Q2T6"/>
<evidence type="ECO:0000313" key="2">
    <source>
        <dbReference type="Proteomes" id="UP000320811"/>
    </source>
</evidence>
<keyword evidence="2" id="KW-1185">Reference proteome</keyword>
<name>A0A561Q2T6_9BACT</name>
<dbReference type="RefSeq" id="WP_145661986.1">
    <property type="nucleotide sequence ID" value="NZ_VIWO01000001.1"/>
</dbReference>
<evidence type="ECO:0000313" key="1">
    <source>
        <dbReference type="EMBL" id="TWF44686.1"/>
    </source>
</evidence>
<dbReference type="EMBL" id="VIWO01000001">
    <property type="protein sequence ID" value="TWF44686.1"/>
    <property type="molecule type" value="Genomic_DNA"/>
</dbReference>
<dbReference type="Proteomes" id="UP000320811">
    <property type="component" value="Unassembled WGS sequence"/>
</dbReference>
<accession>A0A561Q2T6</accession>
<evidence type="ECO:0008006" key="3">
    <source>
        <dbReference type="Google" id="ProtNLM"/>
    </source>
</evidence>
<dbReference type="OrthoDB" id="1097885at2"/>
<protein>
    <recommendedName>
        <fullName evidence="3">CHAT domain-containing protein</fullName>
    </recommendedName>
</protein>